<gene>
    <name evidence="1" type="ORF">MBJ925_LOCUS27136</name>
</gene>
<reference evidence="1" key="1">
    <citation type="submission" date="2021-02" db="EMBL/GenBank/DDBJ databases">
        <authorList>
            <person name="Nowell W R."/>
        </authorList>
    </citation>
    <scope>NUCLEOTIDE SEQUENCE</scope>
</reference>
<evidence type="ECO:0000313" key="1">
    <source>
        <dbReference type="EMBL" id="CAF2128253.1"/>
    </source>
</evidence>
<name>A0A816VJB8_9BILA</name>
<comment type="caution">
    <text evidence="1">The sequence shown here is derived from an EMBL/GenBank/DDBJ whole genome shotgun (WGS) entry which is preliminary data.</text>
</comment>
<dbReference type="EMBL" id="CAJNRE010014513">
    <property type="protein sequence ID" value="CAF2128253.1"/>
    <property type="molecule type" value="Genomic_DNA"/>
</dbReference>
<proteinExistence type="predicted"/>
<dbReference type="Gene3D" id="2.120.10.30">
    <property type="entry name" value="TolB, C-terminal domain"/>
    <property type="match status" value="1"/>
</dbReference>
<dbReference type="AlphaFoldDB" id="A0A816VJB8"/>
<evidence type="ECO:0000313" key="2">
    <source>
        <dbReference type="Proteomes" id="UP000663824"/>
    </source>
</evidence>
<accession>A0A816VJB8</accession>
<dbReference type="Proteomes" id="UP000663824">
    <property type="component" value="Unassembled WGS sequence"/>
</dbReference>
<sequence>MFICDRGNLRVQRWFQNDNQDQTIIANISCAGVNLDNQGFLYVTDEDGHRVIKYPGNEIVAGGNEAGSVLNQIWNPGSIYLDRNHSVFVADIINDRVVMWPAGVREGLIVAGGNGQGDGTHQLQEPHAVLVDYMGINICTVLLFAPMLIIVHGQRPNDDCKADAGPIDECVQWISTNCDNAAFITDRLEYIDVCPMFTIFWDKPYYNLTILFESHLLKPYELCVTPVGCTKAFRMNDDGQEVAIDWDTTSLDPVCFGTKRADMPTMKFRFDAQHQTRCMRTFINFHYE</sequence>
<protein>
    <submittedName>
        <fullName evidence="1">Uncharacterized protein</fullName>
    </submittedName>
</protein>
<organism evidence="1 2">
    <name type="scientific">Rotaria magnacalcarata</name>
    <dbReference type="NCBI Taxonomy" id="392030"/>
    <lineage>
        <taxon>Eukaryota</taxon>
        <taxon>Metazoa</taxon>
        <taxon>Spiralia</taxon>
        <taxon>Gnathifera</taxon>
        <taxon>Rotifera</taxon>
        <taxon>Eurotatoria</taxon>
        <taxon>Bdelloidea</taxon>
        <taxon>Philodinida</taxon>
        <taxon>Philodinidae</taxon>
        <taxon>Rotaria</taxon>
    </lineage>
</organism>
<dbReference type="SUPFAM" id="SSF101898">
    <property type="entry name" value="NHL repeat"/>
    <property type="match status" value="1"/>
</dbReference>
<dbReference type="InterPro" id="IPR011042">
    <property type="entry name" value="6-blade_b-propeller_TolB-like"/>
</dbReference>